<keyword evidence="1" id="KW-0472">Membrane</keyword>
<accession>A0ABS8D460</accession>
<evidence type="ECO:0000313" key="2">
    <source>
        <dbReference type="EMBL" id="MCB6182994.1"/>
    </source>
</evidence>
<dbReference type="InterPro" id="IPR007313">
    <property type="entry name" value="FxsA"/>
</dbReference>
<dbReference type="PANTHER" id="PTHR35335:SF1">
    <property type="entry name" value="UPF0716 PROTEIN FXSA"/>
    <property type="match status" value="1"/>
</dbReference>
<keyword evidence="3" id="KW-1185">Reference proteome</keyword>
<name>A0ABS8D460_9NEIS</name>
<dbReference type="RefSeq" id="WP_227179307.1">
    <property type="nucleotide sequence ID" value="NZ_JAJBZT010000002.1"/>
</dbReference>
<evidence type="ECO:0000313" key="3">
    <source>
        <dbReference type="Proteomes" id="UP001165395"/>
    </source>
</evidence>
<reference evidence="2" key="1">
    <citation type="submission" date="2021-10" db="EMBL/GenBank/DDBJ databases">
        <title>The complete genome sequence of Leeia sp. TBRC 13508.</title>
        <authorList>
            <person name="Charoenyingcharoen P."/>
            <person name="Yukphan P."/>
        </authorList>
    </citation>
    <scope>NUCLEOTIDE SEQUENCE</scope>
    <source>
        <strain evidence="2">TBRC 13508</strain>
    </source>
</reference>
<feature type="transmembrane region" description="Helical" evidence="1">
    <location>
        <begin position="33"/>
        <end position="58"/>
    </location>
</feature>
<gene>
    <name evidence="2" type="ORF">LIN78_05460</name>
</gene>
<organism evidence="2 3">
    <name type="scientific">Leeia speluncae</name>
    <dbReference type="NCBI Taxonomy" id="2884804"/>
    <lineage>
        <taxon>Bacteria</taxon>
        <taxon>Pseudomonadati</taxon>
        <taxon>Pseudomonadota</taxon>
        <taxon>Betaproteobacteria</taxon>
        <taxon>Neisseriales</taxon>
        <taxon>Leeiaceae</taxon>
        <taxon>Leeia</taxon>
    </lineage>
</organism>
<dbReference type="Pfam" id="PF04186">
    <property type="entry name" value="FxsA"/>
    <property type="match status" value="1"/>
</dbReference>
<dbReference type="Proteomes" id="UP001165395">
    <property type="component" value="Unassembled WGS sequence"/>
</dbReference>
<protein>
    <submittedName>
        <fullName evidence="2">FxsA family protein</fullName>
    </submittedName>
</protein>
<dbReference type="EMBL" id="JAJBZT010000002">
    <property type="protein sequence ID" value="MCB6182994.1"/>
    <property type="molecule type" value="Genomic_DNA"/>
</dbReference>
<feature type="transmembrane region" description="Helical" evidence="1">
    <location>
        <begin position="78"/>
        <end position="100"/>
    </location>
</feature>
<sequence length="155" mass="17358">MMRFLLLLMLSIPLLELASLFWLAHEIGMWTWLYLLCTTAIGVVLLKSLRLTVMVGMLQSAKSGQSPMGALFYTARQAIAGVLFLIPGVFTDILAVLLLLPWPASWFPKAAAMHTSGQGFHHAPEEQNVMDGEFTRVNEEVIHLPRDSQDGRHQR</sequence>
<comment type="caution">
    <text evidence="2">The sequence shown here is derived from an EMBL/GenBank/DDBJ whole genome shotgun (WGS) entry which is preliminary data.</text>
</comment>
<dbReference type="NCBIfam" id="NF008528">
    <property type="entry name" value="PRK11463.1-2"/>
    <property type="match status" value="1"/>
</dbReference>
<keyword evidence="1" id="KW-0812">Transmembrane</keyword>
<dbReference type="PANTHER" id="PTHR35335">
    <property type="entry name" value="UPF0716 PROTEIN FXSA"/>
    <property type="match status" value="1"/>
</dbReference>
<keyword evidence="1" id="KW-1133">Transmembrane helix</keyword>
<evidence type="ECO:0000256" key="1">
    <source>
        <dbReference type="SAM" id="Phobius"/>
    </source>
</evidence>
<proteinExistence type="predicted"/>